<dbReference type="Gene3D" id="4.10.240.10">
    <property type="entry name" value="Zn(2)-C6 fungal-type DNA-binding domain"/>
    <property type="match status" value="2"/>
</dbReference>
<feature type="region of interest" description="Disordered" evidence="5">
    <location>
        <begin position="672"/>
        <end position="752"/>
    </location>
</feature>
<protein>
    <recommendedName>
        <fullName evidence="7">Zn(2)-C6 fungal-type domain-containing protein</fullName>
    </recommendedName>
</protein>
<dbReference type="InterPro" id="IPR051127">
    <property type="entry name" value="Fungal_SecMet_Regulators"/>
</dbReference>
<dbReference type="Pfam" id="PF00172">
    <property type="entry name" value="Zn_clus"/>
    <property type="match status" value="2"/>
</dbReference>
<keyword evidence="1" id="KW-0479">Metal-binding</keyword>
<feature type="compositionally biased region" description="Basic and acidic residues" evidence="5">
    <location>
        <begin position="1619"/>
        <end position="1644"/>
    </location>
</feature>
<evidence type="ECO:0000256" key="1">
    <source>
        <dbReference type="ARBA" id="ARBA00022723"/>
    </source>
</evidence>
<keyword evidence="6" id="KW-0812">Transmembrane</keyword>
<proteinExistence type="predicted"/>
<dbReference type="SMART" id="SM00066">
    <property type="entry name" value="GAL4"/>
    <property type="match status" value="2"/>
</dbReference>
<feature type="transmembrane region" description="Helical" evidence="6">
    <location>
        <begin position="1157"/>
        <end position="1180"/>
    </location>
</feature>
<dbReference type="GO" id="GO:0000978">
    <property type="term" value="F:RNA polymerase II cis-regulatory region sequence-specific DNA binding"/>
    <property type="evidence" value="ECO:0007669"/>
    <property type="project" value="TreeGrafter"/>
</dbReference>
<comment type="caution">
    <text evidence="8">The sequence shown here is derived from an EMBL/GenBank/DDBJ whole genome shotgun (WGS) entry which is preliminary data.</text>
</comment>
<gene>
    <name evidence="8" type="ORF">MHUMG1_10564</name>
</gene>
<dbReference type="InterPro" id="IPR007219">
    <property type="entry name" value="XnlR_reg_dom"/>
</dbReference>
<dbReference type="InterPro" id="IPR001138">
    <property type="entry name" value="Zn2Cys6_DnaBD"/>
</dbReference>
<feature type="region of interest" description="Disordered" evidence="5">
    <location>
        <begin position="96"/>
        <end position="147"/>
    </location>
</feature>
<dbReference type="CDD" id="cd12148">
    <property type="entry name" value="fungal_TF_MHR"/>
    <property type="match status" value="1"/>
</dbReference>
<keyword evidence="4" id="KW-0539">Nucleus</keyword>
<reference evidence="8 9" key="1">
    <citation type="submission" date="2020-07" db="EMBL/GenBank/DDBJ databases">
        <title>Metarhizium humberi genome.</title>
        <authorList>
            <person name="Lysoe E."/>
        </authorList>
    </citation>
    <scope>NUCLEOTIDE SEQUENCE [LARGE SCALE GENOMIC DNA]</scope>
    <source>
        <strain evidence="8 9">ESALQ1638</strain>
    </source>
</reference>
<feature type="compositionally biased region" description="Basic residues" evidence="5">
    <location>
        <begin position="677"/>
        <end position="689"/>
    </location>
</feature>
<feature type="compositionally biased region" description="Basic residues" evidence="5">
    <location>
        <begin position="1432"/>
        <end position="1441"/>
    </location>
</feature>
<organism evidence="8 9">
    <name type="scientific">Metarhizium humberi</name>
    <dbReference type="NCBI Taxonomy" id="2596975"/>
    <lineage>
        <taxon>Eukaryota</taxon>
        <taxon>Fungi</taxon>
        <taxon>Dikarya</taxon>
        <taxon>Ascomycota</taxon>
        <taxon>Pezizomycotina</taxon>
        <taxon>Sordariomycetes</taxon>
        <taxon>Hypocreomycetidae</taxon>
        <taxon>Hypocreales</taxon>
        <taxon>Clavicipitaceae</taxon>
        <taxon>Metarhizium</taxon>
    </lineage>
</organism>
<keyword evidence="3" id="KW-0804">Transcription</keyword>
<sequence>MSVLRQLMSNNKTRSSGGCWTCRMRRKKCAENRPECDTCKALEITCYFQDEKPDWMDGGPKQREMADRIKAEVKKQASQRRDRKYLEMLEAGTKMVSISDTDDPQVNGGRGKVPMSGASDTDPSPRSHGIGSSPESSNTNGASPPEVPWHSQVFVRQEDNDSKLDNDLHFLMIYLDYVFPYLFPHYRPPVLAGGRGWILDILQRNKCVFHTAVSLANAFFAIVLADGKQEHEQCAMRMVHSLESQLELGLKELSKEMCLINASKTGFDKERGLVVMQSIVQMLFFEVATSKKENWRLHLDAAIALFVQILAEPEQWTGTLHSLYSPRWPPPEIGARRPWSTNQAALRFFTATLIYIDVLSSVTLGSSPRLLRYHDTVIPACAEFQRSIEPTPAGPLTMDEFFGLPNWIIQLLGNVAALESWKREQQQMGSLSTNELASRGKVLSDGIKTGLDLLENHPELRYPPQGVFPLLVADPVTGAHAEAQPRFQMIWLLATLSYLHVVVSGWQPSSPEIRWSVSKATELLTSLPTGAWLRAVAWPMCICGCLSPPEDEDKYRQIARRLGALQIFGTVKEGMEVMEKPDDGAQCFRRALPPSRRTPSSQLHQHITSGHASTSRTSMEDDNGRQTPGGPGPPRYIRSRIANACDGCKARKVKCDGKLPCGYCAGRQRPQACHYSPQRRRTTASRRVSKSVDDEGAGGRALRTRPAAVHDSAQGASTPRTHDSAARTADDRQAAVNVNGPAEPSAEDDTEVPREARLLCDAQGKLVFIGDCAPLSFFQSVRQLVTSRVGQHAFAPESSRYSVLENVPAGYSTRERAGGGFGSPPDVGGVDFDAIVASYLATTTGLADLFDNAKLLSDLLLWANHGRGSDELTSVVNYLVLAIGSLKDHEALSQGYFEYARSKAYATLSGNLSVGTVQAFILITIYMLCSCQINGAYLFFGIAARAAYSIGIHRTEVNARFGAQVHRQRDRLWKSVRIVDLFLSTSMGRPPSASDVDCTVPYRNVDGNGDETFDLLNASVQILLITETVVVEIYSRRKISLQLTEGISHQLRDWSGRWLQQLKDVIARTDSRSTAEMSGACQVLSSYYYAVMLVSRPFLMYELVRRLSDSQSAAGRSPLTSGKSKLADACIDAASLMVDPILDLIDRGIFNSRAPLIVSWLFASALVLGVGLLGGFGRILEKYCRMSIQALDHFAKADGHATQYSLIAQSLLMTALEYLERRELQERLRRTENSSQLFGLMPSEPRTTPGESTPGRDSSQHTSRSPAAVTFRGREPLDRSFLQHQGLQGVPSPRLAEIDSAFLGLTESLMQTPDDNYWNGNRYCGFVIALECQFFDNRGSELPQLAPNTTPIVEGGNGEGRFIKTQTIPQMPKAYNLRAVLARITSVERRDKRRSHLHQLQRHLPQKADALAGHDKRDHHAKRRVKLEHARHAGQHRRVVGRSRQRVLDAHLVSRIHGAKEDVAHKQARPLGVGPVGAGGRPQRVHPIDLQPADEAGARSHGDGAHTRDADEAPRPPGPYVLAVEDEHEASGDKRLRRLIGKVVDGAPRVFLPKSLGCQARRTVDAAHERQRHLADELGRRRKKVPAVEHDGQRALDLRPQPGLPKDGNVRPVPAHHAPRVDDEQERDEHGARVDSDEGDVHGRRDAHRRRLADGQAERDGAPHDGAHASQNPLRADALVLFLGVAELDVGGGRPEEAARDAEHGAREQREPGVAGAIVVPQPADVAGVPEGSDGEAQLRAQHVEDGAAEEGDEGEQPVEEGVGLVGHVCRGRLAAAGAEARERRVYAREAEQDAGGG</sequence>
<evidence type="ECO:0000259" key="7">
    <source>
        <dbReference type="PROSITE" id="PS50048"/>
    </source>
</evidence>
<feature type="compositionally biased region" description="Polar residues" evidence="5">
    <location>
        <begin position="597"/>
        <end position="617"/>
    </location>
</feature>
<dbReference type="GO" id="GO:0008270">
    <property type="term" value="F:zinc ion binding"/>
    <property type="evidence" value="ECO:0007669"/>
    <property type="project" value="InterPro"/>
</dbReference>
<feature type="compositionally biased region" description="Basic and acidic residues" evidence="5">
    <location>
        <begin position="1496"/>
        <end position="1514"/>
    </location>
</feature>
<feature type="region of interest" description="Disordered" evidence="5">
    <location>
        <begin position="590"/>
        <end position="638"/>
    </location>
</feature>
<feature type="compositionally biased region" description="Basic and acidic residues" evidence="5">
    <location>
        <begin position="1562"/>
        <end position="1579"/>
    </location>
</feature>
<dbReference type="Pfam" id="PF04082">
    <property type="entry name" value="Fungal_trans"/>
    <property type="match status" value="1"/>
</dbReference>
<feature type="compositionally biased region" description="Basic and acidic residues" evidence="5">
    <location>
        <begin position="720"/>
        <end position="733"/>
    </location>
</feature>
<feature type="domain" description="Zn(2)-C6 fungal-type" evidence="7">
    <location>
        <begin position="18"/>
        <end position="48"/>
    </location>
</feature>
<dbReference type="Pfam" id="PF11951">
    <property type="entry name" value="Fungal_trans_2"/>
    <property type="match status" value="1"/>
</dbReference>
<dbReference type="PROSITE" id="PS50048">
    <property type="entry name" value="ZN2_CY6_FUNGAL_2"/>
    <property type="match status" value="2"/>
</dbReference>
<dbReference type="PANTHER" id="PTHR47424">
    <property type="entry name" value="REGULATORY PROTEIN GAL4"/>
    <property type="match status" value="1"/>
</dbReference>
<feature type="compositionally biased region" description="Polar residues" evidence="5">
    <location>
        <begin position="133"/>
        <end position="142"/>
    </location>
</feature>
<dbReference type="PROSITE" id="PS00463">
    <property type="entry name" value="ZN2_CY6_FUNGAL_1"/>
    <property type="match status" value="2"/>
</dbReference>
<dbReference type="GO" id="GO:0000435">
    <property type="term" value="P:positive regulation of transcription from RNA polymerase II promoter by galactose"/>
    <property type="evidence" value="ECO:0007669"/>
    <property type="project" value="TreeGrafter"/>
</dbReference>
<feature type="region of interest" description="Disordered" evidence="5">
    <location>
        <begin position="1459"/>
        <end position="1520"/>
    </location>
</feature>
<dbReference type="SMART" id="SM00906">
    <property type="entry name" value="Fungal_trans"/>
    <property type="match status" value="1"/>
</dbReference>
<feature type="domain" description="Zn(2)-C6 fungal-type" evidence="7">
    <location>
        <begin position="644"/>
        <end position="675"/>
    </location>
</feature>
<dbReference type="CDD" id="cd00067">
    <property type="entry name" value="GAL4"/>
    <property type="match status" value="2"/>
</dbReference>
<name>A0A9P8S263_9HYPO</name>
<dbReference type="Proteomes" id="UP000764110">
    <property type="component" value="Unassembled WGS sequence"/>
</dbReference>
<accession>A0A9P8S263</accession>
<dbReference type="GO" id="GO:0006351">
    <property type="term" value="P:DNA-templated transcription"/>
    <property type="evidence" value="ECO:0007669"/>
    <property type="project" value="InterPro"/>
</dbReference>
<feature type="compositionally biased region" description="Polar residues" evidence="5">
    <location>
        <begin position="1245"/>
        <end position="1265"/>
    </location>
</feature>
<feature type="compositionally biased region" description="Acidic residues" evidence="5">
    <location>
        <begin position="1747"/>
        <end position="1759"/>
    </location>
</feature>
<evidence type="ECO:0000256" key="5">
    <source>
        <dbReference type="SAM" id="MobiDB-lite"/>
    </source>
</evidence>
<evidence type="ECO:0000256" key="2">
    <source>
        <dbReference type="ARBA" id="ARBA00023015"/>
    </source>
</evidence>
<dbReference type="PANTHER" id="PTHR47424:SF9">
    <property type="entry name" value="TAH-2"/>
    <property type="match status" value="1"/>
</dbReference>
<evidence type="ECO:0000256" key="3">
    <source>
        <dbReference type="ARBA" id="ARBA00023163"/>
    </source>
</evidence>
<feature type="region of interest" description="Disordered" evidence="5">
    <location>
        <begin position="1406"/>
        <end position="1441"/>
    </location>
</feature>
<dbReference type="InterPro" id="IPR036864">
    <property type="entry name" value="Zn2-C6_fun-type_DNA-bd_sf"/>
</dbReference>
<dbReference type="EMBL" id="JACEFI010000053">
    <property type="protein sequence ID" value="KAH0591706.1"/>
    <property type="molecule type" value="Genomic_DNA"/>
</dbReference>
<keyword evidence="9" id="KW-1185">Reference proteome</keyword>
<dbReference type="SUPFAM" id="SSF57701">
    <property type="entry name" value="Zn2/Cys6 DNA-binding domain"/>
    <property type="match status" value="2"/>
</dbReference>
<feature type="transmembrane region" description="Helical" evidence="6">
    <location>
        <begin position="919"/>
        <end position="944"/>
    </location>
</feature>
<evidence type="ECO:0000313" key="9">
    <source>
        <dbReference type="Proteomes" id="UP000764110"/>
    </source>
</evidence>
<feature type="compositionally biased region" description="Basic and acidic residues" evidence="5">
    <location>
        <begin position="1652"/>
        <end position="1667"/>
    </location>
</feature>
<feature type="region of interest" description="Disordered" evidence="5">
    <location>
        <begin position="1693"/>
        <end position="1759"/>
    </location>
</feature>
<evidence type="ECO:0000313" key="8">
    <source>
        <dbReference type="EMBL" id="KAH0591706.1"/>
    </source>
</evidence>
<feature type="region of interest" description="Disordered" evidence="5">
    <location>
        <begin position="1230"/>
        <end position="1269"/>
    </location>
</feature>
<feature type="compositionally biased region" description="Basic and acidic residues" evidence="5">
    <location>
        <begin position="1694"/>
        <end position="1711"/>
    </location>
</feature>
<keyword evidence="6" id="KW-0472">Membrane</keyword>
<dbReference type="GO" id="GO:0000981">
    <property type="term" value="F:DNA-binding transcription factor activity, RNA polymerase II-specific"/>
    <property type="evidence" value="ECO:0007669"/>
    <property type="project" value="InterPro"/>
</dbReference>
<keyword evidence="6" id="KW-1133">Transmembrane helix</keyword>
<dbReference type="InterPro" id="IPR021858">
    <property type="entry name" value="Fun_TF"/>
</dbReference>
<feature type="compositionally biased region" description="Basic and acidic residues" evidence="5">
    <location>
        <begin position="1586"/>
        <end position="1597"/>
    </location>
</feature>
<evidence type="ECO:0000256" key="4">
    <source>
        <dbReference type="ARBA" id="ARBA00023242"/>
    </source>
</evidence>
<keyword evidence="2" id="KW-0805">Transcription regulation</keyword>
<dbReference type="GO" id="GO:0005634">
    <property type="term" value="C:nucleus"/>
    <property type="evidence" value="ECO:0007669"/>
    <property type="project" value="TreeGrafter"/>
</dbReference>
<evidence type="ECO:0000256" key="6">
    <source>
        <dbReference type="SAM" id="Phobius"/>
    </source>
</evidence>
<feature type="region of interest" description="Disordered" evidence="5">
    <location>
        <begin position="1562"/>
        <end position="1670"/>
    </location>
</feature>